<dbReference type="InterPro" id="IPR013389">
    <property type="entry name" value="CRISPR-assoc_prot_Cas8b"/>
</dbReference>
<gene>
    <name evidence="1" type="ORF">ACFQJC_16970</name>
</gene>
<dbReference type="AlphaFoldDB" id="A0ABD5ZJI1"/>
<keyword evidence="2" id="KW-1185">Reference proteome</keyword>
<proteinExistence type="predicted"/>
<reference evidence="1 2" key="1">
    <citation type="journal article" date="2019" name="Int. J. Syst. Evol. Microbiol.">
        <title>The Global Catalogue of Microorganisms (GCM) 10K type strain sequencing project: providing services to taxonomists for standard genome sequencing and annotation.</title>
        <authorList>
            <consortium name="The Broad Institute Genomics Platform"/>
            <consortium name="The Broad Institute Genome Sequencing Center for Infectious Disease"/>
            <person name="Wu L."/>
            <person name="Ma J."/>
        </authorList>
    </citation>
    <scope>NUCLEOTIDE SEQUENCE [LARGE SCALE GENOMIC DNA]</scope>
    <source>
        <strain evidence="1 2">DSM 29988</strain>
    </source>
</reference>
<sequence length="719" mass="79747">MSESFTERFDRYWGERPVTSLRRVQTLYGAIAEAQSGGGSVVPEEFQLYVTPGELDGFTTAEGGSDGPKLVTVYVDLTDEPTLDGVEATTFRQDDVPKLGFSRYPWGRGIDHSITRRGAKGGSSVSTATTYCVDCLRRWTNADDREPAVGRVVDEHPDGWIIEGLQSIGQRDGLDDDLEGLLKQSFDGGARVTATVAIKLDTNGLEHAPSGDPDDGYYYPGQLHVLNAGMRARKEEKLARKNLEKSDPSSRGEAACLVAGETETVFGTAEDPLAFFTVQHAEKFNGLKKPEAWRAHSISAEAALLIQSGSSMVEGCRTTRRGRSIYTIPYFTRMDGTRAQYLDFALGDTAIETQADLVEVQKAIEARDEGAVADLRFYVVVVRNDSGDINVLTETPDLSIQPARELAEAHMQVLKGTTFDESAGFNRPPEWMPISADATPEAVLYSIVDGLYAYGTLSTPGGDAPPADDPADWLTFTLLSGDGEAIPVERLLDEYVERIVAEQRDDDENRLPESHLKTQFAQLEALARVDRLTTNTTNDALTTLTRMPTATTDTDVATDEFLDEDGNLVAFWNFRKYRLDRFIEERPAFEERDRLGAFLAGVLVGQVGDYQAQTREMNQTVLQQYPAEQMTGSRINQFVPELVDKMNAYASDTSYGPSLFPELEERLTDLTGVRWEIRTSDLRFHYAIGQLYGKRARNRAHDLRERVARQSGIDLENNQ</sequence>
<accession>A0ABD5ZJI1</accession>
<organism evidence="1 2">
    <name type="scientific">Haloferax namakaokahaiae</name>
    <dbReference type="NCBI Taxonomy" id="1748331"/>
    <lineage>
        <taxon>Archaea</taxon>
        <taxon>Methanobacteriati</taxon>
        <taxon>Methanobacteriota</taxon>
        <taxon>Stenosarchaea group</taxon>
        <taxon>Halobacteria</taxon>
        <taxon>Halobacteriales</taxon>
        <taxon>Haloferacaceae</taxon>
        <taxon>Haloferax</taxon>
    </lineage>
</organism>
<comment type="caution">
    <text evidence="1">The sequence shown here is derived from an EMBL/GenBank/DDBJ whole genome shotgun (WGS) entry which is preliminary data.</text>
</comment>
<dbReference type="Proteomes" id="UP001596481">
    <property type="component" value="Unassembled WGS sequence"/>
</dbReference>
<dbReference type="RefSeq" id="WP_390225682.1">
    <property type="nucleotide sequence ID" value="NZ_JBHTAA010000013.1"/>
</dbReference>
<dbReference type="Pfam" id="PF09484">
    <property type="entry name" value="Cas_TM1802"/>
    <property type="match status" value="1"/>
</dbReference>
<name>A0ABD5ZJI1_9EURY</name>
<evidence type="ECO:0000313" key="1">
    <source>
        <dbReference type="EMBL" id="MFC7205204.1"/>
    </source>
</evidence>
<evidence type="ECO:0000313" key="2">
    <source>
        <dbReference type="Proteomes" id="UP001596481"/>
    </source>
</evidence>
<protein>
    <submittedName>
        <fullName evidence="1">TM1802 family CRISPR-associated protein</fullName>
    </submittedName>
</protein>
<dbReference type="EMBL" id="JBHTAA010000013">
    <property type="protein sequence ID" value="MFC7205204.1"/>
    <property type="molecule type" value="Genomic_DNA"/>
</dbReference>